<feature type="transmembrane region" description="Helical" evidence="6">
    <location>
        <begin position="182"/>
        <end position="203"/>
    </location>
</feature>
<gene>
    <name evidence="8" type="ORF">AKO1_004325</name>
</gene>
<evidence type="ECO:0000256" key="5">
    <source>
        <dbReference type="ARBA" id="ARBA00023136"/>
    </source>
</evidence>
<reference evidence="8 9" key="1">
    <citation type="submission" date="2024-03" db="EMBL/GenBank/DDBJ databases">
        <title>The Acrasis kona genome and developmental transcriptomes reveal deep origins of eukaryotic multicellular pathways.</title>
        <authorList>
            <person name="Sheikh S."/>
            <person name="Fu C.-J."/>
            <person name="Brown M.W."/>
            <person name="Baldauf S.L."/>
        </authorList>
    </citation>
    <scope>NUCLEOTIDE SEQUENCE [LARGE SCALE GENOMIC DNA]</scope>
    <source>
        <strain evidence="8 9">ATCC MYA-3509</strain>
    </source>
</reference>
<keyword evidence="4 6" id="KW-1133">Transmembrane helix</keyword>
<comment type="caution">
    <text evidence="8">The sequence shown here is derived from an EMBL/GenBank/DDBJ whole genome shotgun (WGS) entry which is preliminary data.</text>
</comment>
<evidence type="ECO:0000256" key="2">
    <source>
        <dbReference type="ARBA" id="ARBA00010596"/>
    </source>
</evidence>
<keyword evidence="9" id="KW-1185">Reference proteome</keyword>
<feature type="transmembrane region" description="Helical" evidence="6">
    <location>
        <begin position="122"/>
        <end position="140"/>
    </location>
</feature>
<evidence type="ECO:0000313" key="9">
    <source>
        <dbReference type="Proteomes" id="UP001431209"/>
    </source>
</evidence>
<dbReference type="InterPro" id="IPR006977">
    <property type="entry name" value="Yip1_dom"/>
</dbReference>
<dbReference type="EMBL" id="JAOPGA020001107">
    <property type="protein sequence ID" value="KAL0485119.1"/>
    <property type="molecule type" value="Genomic_DNA"/>
</dbReference>
<keyword evidence="3 6" id="KW-0812">Transmembrane</keyword>
<dbReference type="GO" id="GO:0016192">
    <property type="term" value="P:vesicle-mediated transport"/>
    <property type="evidence" value="ECO:0007669"/>
    <property type="project" value="InterPro"/>
</dbReference>
<evidence type="ECO:0000256" key="3">
    <source>
        <dbReference type="ARBA" id="ARBA00022692"/>
    </source>
</evidence>
<protein>
    <recommendedName>
        <fullName evidence="6">Protein YIPF</fullName>
    </recommendedName>
</protein>
<accession>A0AAW2Z713</accession>
<comment type="similarity">
    <text evidence="2 6">Belongs to the YIP1 family.</text>
</comment>
<proteinExistence type="inferred from homology"/>
<comment type="subcellular location">
    <subcellularLocation>
        <location evidence="6">Golgi apparatus membrane</location>
        <topology evidence="6">Multi-pass membrane protein</topology>
    </subcellularLocation>
    <subcellularLocation>
        <location evidence="1">Membrane</location>
        <topology evidence="1">Multi-pass membrane protein</topology>
    </subcellularLocation>
</comment>
<feature type="non-terminal residue" evidence="8">
    <location>
        <position position="279"/>
    </location>
</feature>
<name>A0AAW2Z713_9EUKA</name>
<dbReference type="Pfam" id="PF04893">
    <property type="entry name" value="Yip1"/>
    <property type="match status" value="1"/>
</dbReference>
<dbReference type="InterPro" id="IPR039765">
    <property type="entry name" value="Yip5/YIPF1/YIPF2"/>
</dbReference>
<evidence type="ECO:0000256" key="4">
    <source>
        <dbReference type="ARBA" id="ARBA00022989"/>
    </source>
</evidence>
<feature type="domain" description="Yip1" evidence="7">
    <location>
        <begin position="105"/>
        <end position="257"/>
    </location>
</feature>
<feature type="transmembrane region" description="Helical" evidence="6">
    <location>
        <begin position="152"/>
        <end position="175"/>
    </location>
</feature>
<dbReference type="GO" id="GO:0031267">
    <property type="term" value="F:small GTPase binding"/>
    <property type="evidence" value="ECO:0007669"/>
    <property type="project" value="InterPro"/>
</dbReference>
<dbReference type="PANTHER" id="PTHR12822:SF2">
    <property type="entry name" value="PROTEIN YIPF"/>
    <property type="match status" value="1"/>
</dbReference>
<evidence type="ECO:0000313" key="8">
    <source>
        <dbReference type="EMBL" id="KAL0485119.1"/>
    </source>
</evidence>
<keyword evidence="5 6" id="KW-0472">Membrane</keyword>
<dbReference type="GO" id="GO:0000139">
    <property type="term" value="C:Golgi membrane"/>
    <property type="evidence" value="ECO:0007669"/>
    <property type="project" value="UniProtKB-SubCell"/>
</dbReference>
<dbReference type="Proteomes" id="UP001431209">
    <property type="component" value="Unassembled WGS sequence"/>
</dbReference>
<dbReference type="PANTHER" id="PTHR12822">
    <property type="entry name" value="PROTEIN YIPF"/>
    <property type="match status" value="1"/>
</dbReference>
<evidence type="ECO:0000256" key="1">
    <source>
        <dbReference type="ARBA" id="ARBA00004141"/>
    </source>
</evidence>
<dbReference type="AlphaFoldDB" id="A0AAW2Z713"/>
<sequence>MKASNNDEWFDSGVEPSFETNDQFVNIDAIDTENTKTFNTTPKVKQEEPLFPGSAQSQLAVGFAKSMLQSAGIQARVPAFFSFSFLRPYFENVNERQLGNKIISTLYRPLAPMEGIIEQPDLYGPLVAVFGLAITLVISMKATSVDVYGGSLIGSSLFTVFLYWALASVAVFGACNIFKTELSAITIASIVGYTLFPISLIMTLTCLNIPFLFMLCFFTVGLLSAANFAKTLSSRTSNKMKGIILMSIAAAIHLLFILYCRYAFIVFRAAVENIQANDV</sequence>
<feature type="transmembrane region" description="Helical" evidence="6">
    <location>
        <begin position="209"/>
        <end position="230"/>
    </location>
</feature>
<feature type="transmembrane region" description="Helical" evidence="6">
    <location>
        <begin position="242"/>
        <end position="264"/>
    </location>
</feature>
<organism evidence="8 9">
    <name type="scientific">Acrasis kona</name>
    <dbReference type="NCBI Taxonomy" id="1008807"/>
    <lineage>
        <taxon>Eukaryota</taxon>
        <taxon>Discoba</taxon>
        <taxon>Heterolobosea</taxon>
        <taxon>Tetramitia</taxon>
        <taxon>Eutetramitia</taxon>
        <taxon>Acrasidae</taxon>
        <taxon>Acrasis</taxon>
    </lineage>
</organism>
<evidence type="ECO:0000259" key="7">
    <source>
        <dbReference type="Pfam" id="PF04893"/>
    </source>
</evidence>
<evidence type="ECO:0000256" key="6">
    <source>
        <dbReference type="RuleBase" id="RU361264"/>
    </source>
</evidence>